<dbReference type="AlphaFoldDB" id="A0A381UJC9"/>
<sequence length="175" mass="20292">MSIKDKIIFSIMFLLIAGGAYIQFSYFQAMDKMARMEAEQIKHVDEVNKEFREDLRKLNLQFIGRGKHLRKAQEDIIVNTELIHSTADSLGSLIENVAFNLSELDREVQKHFSSIEEEISDIKDDFKSERRKNSRKLSDIDQTITTLQNDLKEIENLSLIQKEKAKAKAEAEKDK</sequence>
<evidence type="ECO:0000256" key="1">
    <source>
        <dbReference type="SAM" id="Phobius"/>
    </source>
</evidence>
<accession>A0A381UJC9</accession>
<feature type="transmembrane region" description="Helical" evidence="1">
    <location>
        <begin position="6"/>
        <end position="27"/>
    </location>
</feature>
<keyword evidence="1" id="KW-1133">Transmembrane helix</keyword>
<evidence type="ECO:0000313" key="2">
    <source>
        <dbReference type="EMBL" id="SVA28259.1"/>
    </source>
</evidence>
<protein>
    <submittedName>
        <fullName evidence="2">Uncharacterized protein</fullName>
    </submittedName>
</protein>
<name>A0A381UJC9_9ZZZZ</name>
<organism evidence="2">
    <name type="scientific">marine metagenome</name>
    <dbReference type="NCBI Taxonomy" id="408172"/>
    <lineage>
        <taxon>unclassified sequences</taxon>
        <taxon>metagenomes</taxon>
        <taxon>ecological metagenomes</taxon>
    </lineage>
</organism>
<gene>
    <name evidence="2" type="ORF">METZ01_LOCUS81113</name>
</gene>
<reference evidence="2" key="1">
    <citation type="submission" date="2018-05" db="EMBL/GenBank/DDBJ databases">
        <authorList>
            <person name="Lanie J.A."/>
            <person name="Ng W.-L."/>
            <person name="Kazmierczak K.M."/>
            <person name="Andrzejewski T.M."/>
            <person name="Davidsen T.M."/>
            <person name="Wayne K.J."/>
            <person name="Tettelin H."/>
            <person name="Glass J.I."/>
            <person name="Rusch D."/>
            <person name="Podicherti R."/>
            <person name="Tsui H.-C.T."/>
            <person name="Winkler M.E."/>
        </authorList>
    </citation>
    <scope>NUCLEOTIDE SEQUENCE</scope>
</reference>
<proteinExistence type="predicted"/>
<dbReference type="EMBL" id="UINC01006560">
    <property type="protein sequence ID" value="SVA28259.1"/>
    <property type="molecule type" value="Genomic_DNA"/>
</dbReference>
<keyword evidence="1" id="KW-0472">Membrane</keyword>
<keyword evidence="1" id="KW-0812">Transmembrane</keyword>